<keyword evidence="2" id="KW-1133">Transmembrane helix</keyword>
<evidence type="ECO:0000313" key="4">
    <source>
        <dbReference type="Proteomes" id="UP000276133"/>
    </source>
</evidence>
<keyword evidence="2" id="KW-0472">Membrane</keyword>
<evidence type="ECO:0000256" key="1">
    <source>
        <dbReference type="SAM" id="MobiDB-lite"/>
    </source>
</evidence>
<protein>
    <submittedName>
        <fullName evidence="3">Uncharacterized protein</fullName>
    </submittedName>
</protein>
<organism evidence="3 4">
    <name type="scientific">Brachionus plicatilis</name>
    <name type="common">Marine rotifer</name>
    <name type="synonym">Brachionus muelleri</name>
    <dbReference type="NCBI Taxonomy" id="10195"/>
    <lineage>
        <taxon>Eukaryota</taxon>
        <taxon>Metazoa</taxon>
        <taxon>Spiralia</taxon>
        <taxon>Gnathifera</taxon>
        <taxon>Rotifera</taxon>
        <taxon>Eurotatoria</taxon>
        <taxon>Monogononta</taxon>
        <taxon>Pseudotrocha</taxon>
        <taxon>Ploima</taxon>
        <taxon>Brachionidae</taxon>
        <taxon>Brachionus</taxon>
    </lineage>
</organism>
<proteinExistence type="predicted"/>
<dbReference type="Proteomes" id="UP000276133">
    <property type="component" value="Unassembled WGS sequence"/>
</dbReference>
<feature type="compositionally biased region" description="Basic and acidic residues" evidence="1">
    <location>
        <begin position="60"/>
        <end position="79"/>
    </location>
</feature>
<gene>
    <name evidence="3" type="ORF">BpHYR1_004174</name>
</gene>
<reference evidence="3 4" key="1">
    <citation type="journal article" date="2018" name="Sci. Rep.">
        <title>Genomic signatures of local adaptation to the degree of environmental predictability in rotifers.</title>
        <authorList>
            <person name="Franch-Gras L."/>
            <person name="Hahn C."/>
            <person name="Garcia-Roger E.M."/>
            <person name="Carmona M.J."/>
            <person name="Serra M."/>
            <person name="Gomez A."/>
        </authorList>
    </citation>
    <scope>NUCLEOTIDE SEQUENCE [LARGE SCALE GENOMIC DNA]</scope>
    <source>
        <strain evidence="3">HYR1</strain>
    </source>
</reference>
<keyword evidence="2" id="KW-0812">Transmembrane</keyword>
<feature type="transmembrane region" description="Helical" evidence="2">
    <location>
        <begin position="12"/>
        <end position="32"/>
    </location>
</feature>
<sequence>MWSKGTKRQKIELICLIYTFVNLFVISLGKVLERIIFNRPYNLLNGIRNYNNNEVTSVRSGREKTGPTDDLDRLRDRSF</sequence>
<keyword evidence="4" id="KW-1185">Reference proteome</keyword>
<name>A0A3M7P6D2_BRAPC</name>
<evidence type="ECO:0000313" key="3">
    <source>
        <dbReference type="EMBL" id="RMZ94638.1"/>
    </source>
</evidence>
<evidence type="ECO:0000256" key="2">
    <source>
        <dbReference type="SAM" id="Phobius"/>
    </source>
</evidence>
<dbReference type="AlphaFoldDB" id="A0A3M7P6D2"/>
<dbReference type="EMBL" id="REGN01012912">
    <property type="protein sequence ID" value="RMZ94638.1"/>
    <property type="molecule type" value="Genomic_DNA"/>
</dbReference>
<accession>A0A3M7P6D2</accession>
<feature type="region of interest" description="Disordered" evidence="1">
    <location>
        <begin position="57"/>
        <end position="79"/>
    </location>
</feature>
<comment type="caution">
    <text evidence="3">The sequence shown here is derived from an EMBL/GenBank/DDBJ whole genome shotgun (WGS) entry which is preliminary data.</text>
</comment>